<feature type="transmembrane region" description="Helical" evidence="7">
    <location>
        <begin position="376"/>
        <end position="396"/>
    </location>
</feature>
<dbReference type="InterPro" id="IPR004240">
    <property type="entry name" value="EMP70"/>
</dbReference>
<name>A0A7S0BND7_9RHOD</name>
<feature type="transmembrane region" description="Helical" evidence="7">
    <location>
        <begin position="333"/>
        <end position="364"/>
    </location>
</feature>
<accession>A0A7S0BND7</accession>
<keyword evidence="6 7" id="KW-0472">Membrane</keyword>
<evidence type="ECO:0000256" key="2">
    <source>
        <dbReference type="ARBA" id="ARBA00005227"/>
    </source>
</evidence>
<keyword evidence="4 7" id="KW-0732">Signal</keyword>
<feature type="transmembrane region" description="Helical" evidence="7">
    <location>
        <begin position="405"/>
        <end position="431"/>
    </location>
</feature>
<reference evidence="8" key="1">
    <citation type="submission" date="2021-01" db="EMBL/GenBank/DDBJ databases">
        <authorList>
            <person name="Corre E."/>
            <person name="Pelletier E."/>
            <person name="Niang G."/>
            <person name="Scheremetjew M."/>
            <person name="Finn R."/>
            <person name="Kale V."/>
            <person name="Holt S."/>
            <person name="Cochrane G."/>
            <person name="Meng A."/>
            <person name="Brown T."/>
            <person name="Cohen L."/>
        </authorList>
    </citation>
    <scope>NUCLEOTIDE SEQUENCE</scope>
    <source>
        <strain evidence="8">UTEX LB 2760</strain>
    </source>
</reference>
<comment type="similarity">
    <text evidence="2 7">Belongs to the nonaspanin (TM9SF) (TC 9.A.2) family.</text>
</comment>
<dbReference type="PANTHER" id="PTHR10766">
    <property type="entry name" value="TRANSMEMBRANE 9 SUPERFAMILY PROTEIN"/>
    <property type="match status" value="1"/>
</dbReference>
<feature type="transmembrane region" description="Helical" evidence="7">
    <location>
        <begin position="560"/>
        <end position="581"/>
    </location>
</feature>
<evidence type="ECO:0000313" key="8">
    <source>
        <dbReference type="EMBL" id="CAD8398933.1"/>
    </source>
</evidence>
<feature type="transmembrane region" description="Helical" evidence="7">
    <location>
        <begin position="274"/>
        <end position="296"/>
    </location>
</feature>
<feature type="chain" id="PRO_5031588227" description="Transmembrane 9 superfamily member" evidence="7">
    <location>
        <begin position="23"/>
        <end position="637"/>
    </location>
</feature>
<evidence type="ECO:0000256" key="5">
    <source>
        <dbReference type="ARBA" id="ARBA00022989"/>
    </source>
</evidence>
<feature type="transmembrane region" description="Helical" evidence="7">
    <location>
        <begin position="443"/>
        <end position="464"/>
    </location>
</feature>
<feature type="transmembrane region" description="Helical" evidence="7">
    <location>
        <begin position="601"/>
        <end position="627"/>
    </location>
</feature>
<evidence type="ECO:0000256" key="3">
    <source>
        <dbReference type="ARBA" id="ARBA00022692"/>
    </source>
</evidence>
<dbReference type="Pfam" id="PF02990">
    <property type="entry name" value="EMP70"/>
    <property type="match status" value="1"/>
</dbReference>
<keyword evidence="5 7" id="KW-1133">Transmembrane helix</keyword>
<comment type="subcellular location">
    <subcellularLocation>
        <location evidence="1">Membrane</location>
        <topology evidence="1">Multi-pass membrane protein</topology>
    </subcellularLocation>
</comment>
<keyword evidence="3 7" id="KW-0812">Transmembrane</keyword>
<dbReference type="EMBL" id="HBEK01016359">
    <property type="protein sequence ID" value="CAD8398933.1"/>
    <property type="molecule type" value="Transcribed_RNA"/>
</dbReference>
<evidence type="ECO:0000256" key="1">
    <source>
        <dbReference type="ARBA" id="ARBA00004141"/>
    </source>
</evidence>
<organism evidence="8">
    <name type="scientific">Rhodosorus marinus</name>
    <dbReference type="NCBI Taxonomy" id="101924"/>
    <lineage>
        <taxon>Eukaryota</taxon>
        <taxon>Rhodophyta</taxon>
        <taxon>Stylonematophyceae</taxon>
        <taxon>Stylonematales</taxon>
        <taxon>Stylonemataceae</taxon>
        <taxon>Rhodosorus</taxon>
    </lineage>
</organism>
<feature type="transmembrane region" description="Helical" evidence="7">
    <location>
        <begin position="494"/>
        <end position="519"/>
    </location>
</feature>
<proteinExistence type="inferred from homology"/>
<protein>
    <recommendedName>
        <fullName evidence="7">Transmembrane 9 superfamily member</fullName>
    </recommendedName>
</protein>
<dbReference type="GO" id="GO:0016020">
    <property type="term" value="C:membrane"/>
    <property type="evidence" value="ECO:0007669"/>
    <property type="project" value="UniProtKB-SubCell"/>
</dbReference>
<dbReference type="GO" id="GO:0072657">
    <property type="term" value="P:protein localization to membrane"/>
    <property type="evidence" value="ECO:0007669"/>
    <property type="project" value="TreeGrafter"/>
</dbReference>
<feature type="signal peptide" evidence="7">
    <location>
        <begin position="1"/>
        <end position="22"/>
    </location>
</feature>
<feature type="transmembrane region" description="Helical" evidence="7">
    <location>
        <begin position="525"/>
        <end position="553"/>
    </location>
</feature>
<evidence type="ECO:0000256" key="4">
    <source>
        <dbReference type="ARBA" id="ARBA00022729"/>
    </source>
</evidence>
<evidence type="ECO:0000256" key="7">
    <source>
        <dbReference type="RuleBase" id="RU363079"/>
    </source>
</evidence>
<evidence type="ECO:0000256" key="6">
    <source>
        <dbReference type="ARBA" id="ARBA00023136"/>
    </source>
</evidence>
<dbReference type="AlphaFoldDB" id="A0A7S0BND7"/>
<gene>
    <name evidence="8" type="ORF">RMAR0315_LOCUS8925</name>
</gene>
<sequence length="637" mass="71582">MGASGCSAVGLVALVITGVVSGFYLPGISTTSYTQDSPIDVFADRLESTHDSLPFNYYNLPFCEPEVEKKRTNMPNLGEILMGERDELTAMKAYMLVDRTCSIQCTKTLNAKQLKALREKIQEDYYVHLNVDNMALVMRGTSGEASYPVLGMPIGRFQDGDAVLYNHYNLLVKTHKSEFSATDLNIKNRKDEEIFNIVGFEGSPESRDYGDASEKEVIKQCKNRAGKPVVVSSNPAGQKITFTYDVAFEESDVKWATRWDNLLEADPELRHVQWLVILNSIAITLFLTALVAVVLFRTIYLDFARYNNIDDSAEAQEETGWKQVHGDVFRPPLAAGILCVLCGHGAQLVIIVVFTLGFAVLGFFSPAWRGGLLSGLMLFWVLTTSVAGFVTARMYVGFRGEYTRLVYLGSLFVFPGIVFGIFFLINMTLWFSGSTAKVNFFTLLFLTGLWFAISIPLSFIGSFLGSRWAEYKYPTKTNTVHRPIPEGASTNSALFVLAAGLLPFACVLIELRFILYALWQDKLFYMFGFLLVVFIILAISCAEVSIVITYFFLSNEDYNWWWRAYFSTASAGLYVFIYSMFFHLLRPEMRGLHIGSSIMYIGYMFLISLTFSMLAGFIGFESAFLFVSKMFSSVKID</sequence>